<proteinExistence type="predicted"/>
<accession>A0ABD0P253</accession>
<feature type="non-terminal residue" evidence="2">
    <location>
        <position position="1"/>
    </location>
</feature>
<dbReference type="Proteomes" id="UP001529510">
    <property type="component" value="Unassembled WGS sequence"/>
</dbReference>
<organism evidence="2 3">
    <name type="scientific">Cirrhinus mrigala</name>
    <name type="common">Mrigala</name>
    <dbReference type="NCBI Taxonomy" id="683832"/>
    <lineage>
        <taxon>Eukaryota</taxon>
        <taxon>Metazoa</taxon>
        <taxon>Chordata</taxon>
        <taxon>Craniata</taxon>
        <taxon>Vertebrata</taxon>
        <taxon>Euteleostomi</taxon>
        <taxon>Actinopterygii</taxon>
        <taxon>Neopterygii</taxon>
        <taxon>Teleostei</taxon>
        <taxon>Ostariophysi</taxon>
        <taxon>Cypriniformes</taxon>
        <taxon>Cyprinidae</taxon>
        <taxon>Labeoninae</taxon>
        <taxon>Labeonini</taxon>
        <taxon>Cirrhinus</taxon>
    </lineage>
</organism>
<evidence type="ECO:0000313" key="2">
    <source>
        <dbReference type="EMBL" id="KAL0167636.1"/>
    </source>
</evidence>
<keyword evidence="3" id="KW-1185">Reference proteome</keyword>
<keyword evidence="1" id="KW-0812">Transmembrane</keyword>
<keyword evidence="1" id="KW-0472">Membrane</keyword>
<reference evidence="2 3" key="1">
    <citation type="submission" date="2024-05" db="EMBL/GenBank/DDBJ databases">
        <title>Genome sequencing and assembly of Indian major carp, Cirrhinus mrigala (Hamilton, 1822).</title>
        <authorList>
            <person name="Mohindra V."/>
            <person name="Chowdhury L.M."/>
            <person name="Lal K."/>
            <person name="Jena J.K."/>
        </authorList>
    </citation>
    <scope>NUCLEOTIDE SEQUENCE [LARGE SCALE GENOMIC DNA]</scope>
    <source>
        <strain evidence="2">CM1030</strain>
        <tissue evidence="2">Blood</tissue>
    </source>
</reference>
<feature type="transmembrane region" description="Helical" evidence="1">
    <location>
        <begin position="12"/>
        <end position="32"/>
    </location>
</feature>
<sequence length="50" mass="5088">GDVTTQDVVIPLLGRTGAVLHVMAVCIGVGIVEMENASLIPTTSVRAVLA</sequence>
<feature type="non-terminal residue" evidence="2">
    <location>
        <position position="50"/>
    </location>
</feature>
<name>A0ABD0P253_CIRMR</name>
<evidence type="ECO:0000313" key="3">
    <source>
        <dbReference type="Proteomes" id="UP001529510"/>
    </source>
</evidence>
<dbReference type="EMBL" id="JAMKFB020000018">
    <property type="protein sequence ID" value="KAL0167636.1"/>
    <property type="molecule type" value="Genomic_DNA"/>
</dbReference>
<keyword evidence="1" id="KW-1133">Transmembrane helix</keyword>
<evidence type="ECO:0000256" key="1">
    <source>
        <dbReference type="SAM" id="Phobius"/>
    </source>
</evidence>
<gene>
    <name evidence="2" type="ORF">M9458_035858</name>
</gene>
<dbReference type="AlphaFoldDB" id="A0ABD0P253"/>
<protein>
    <submittedName>
        <fullName evidence="2">Uncharacterized protein</fullName>
    </submittedName>
</protein>
<comment type="caution">
    <text evidence="2">The sequence shown here is derived from an EMBL/GenBank/DDBJ whole genome shotgun (WGS) entry which is preliminary data.</text>
</comment>